<dbReference type="EC" id="3.4.21.89" evidence="4 8"/>
<reference evidence="10 11" key="1">
    <citation type="journal article" date="2017" name="BMC Genomics">
        <title>Comparative genomic and phylogenomic analyses of the Bifidobacteriaceae family.</title>
        <authorList>
            <person name="Lugli G.A."/>
            <person name="Milani C."/>
            <person name="Turroni F."/>
            <person name="Duranti S."/>
            <person name="Mancabelli L."/>
            <person name="Mangifesta M."/>
            <person name="Ferrario C."/>
            <person name="Modesto M."/>
            <person name="Mattarelli P."/>
            <person name="Jiri K."/>
            <person name="van Sinderen D."/>
            <person name="Ventura M."/>
        </authorList>
    </citation>
    <scope>NUCLEOTIDE SEQUENCE [LARGE SCALE GENOMIC DNA]</scope>
    <source>
        <strain evidence="10 11">DSM 22924</strain>
    </source>
</reference>
<dbReference type="GO" id="GO:0006465">
    <property type="term" value="P:signal peptide processing"/>
    <property type="evidence" value="ECO:0007669"/>
    <property type="project" value="InterPro"/>
</dbReference>
<evidence type="ECO:0000313" key="11">
    <source>
        <dbReference type="Proteomes" id="UP000216004"/>
    </source>
</evidence>
<feature type="domain" description="Peptidase S26" evidence="9">
    <location>
        <begin position="61"/>
        <end position="227"/>
    </location>
</feature>
<evidence type="ECO:0000256" key="3">
    <source>
        <dbReference type="ARBA" id="ARBA00009370"/>
    </source>
</evidence>
<name>A0A261ETP0_9BIFI</name>
<dbReference type="SUPFAM" id="SSF51306">
    <property type="entry name" value="LexA/Signal peptidase"/>
    <property type="match status" value="1"/>
</dbReference>
<dbReference type="NCBIfam" id="TIGR02227">
    <property type="entry name" value="sigpep_I_bact"/>
    <property type="match status" value="1"/>
</dbReference>
<keyword evidence="8" id="KW-0472">Membrane</keyword>
<dbReference type="PRINTS" id="PR00727">
    <property type="entry name" value="LEADERPTASE"/>
</dbReference>
<keyword evidence="6 8" id="KW-0378">Hydrolase</keyword>
<dbReference type="PROSITE" id="PS00761">
    <property type="entry name" value="SPASE_I_3"/>
    <property type="match status" value="1"/>
</dbReference>
<keyword evidence="11" id="KW-1185">Reference proteome</keyword>
<evidence type="ECO:0000256" key="2">
    <source>
        <dbReference type="ARBA" id="ARBA00004401"/>
    </source>
</evidence>
<dbReference type="Gene3D" id="2.10.109.10">
    <property type="entry name" value="Umud Fragment, subunit A"/>
    <property type="match status" value="1"/>
</dbReference>
<evidence type="ECO:0000313" key="10">
    <source>
        <dbReference type="EMBL" id="OZG50223.1"/>
    </source>
</evidence>
<dbReference type="GO" id="GO:0004252">
    <property type="term" value="F:serine-type endopeptidase activity"/>
    <property type="evidence" value="ECO:0007669"/>
    <property type="project" value="InterPro"/>
</dbReference>
<dbReference type="CDD" id="cd06530">
    <property type="entry name" value="S26_SPase_I"/>
    <property type="match status" value="1"/>
</dbReference>
<dbReference type="AlphaFoldDB" id="A0A261ETP0"/>
<accession>A0A261ETP0</accession>
<dbReference type="GO" id="GO:0009003">
    <property type="term" value="F:signal peptidase activity"/>
    <property type="evidence" value="ECO:0007669"/>
    <property type="project" value="UniProtKB-EC"/>
</dbReference>
<evidence type="ECO:0000256" key="4">
    <source>
        <dbReference type="ARBA" id="ARBA00013208"/>
    </source>
</evidence>
<dbReference type="PROSITE" id="PS00501">
    <property type="entry name" value="SPASE_I_1"/>
    <property type="match status" value="1"/>
</dbReference>
<keyword evidence="8" id="KW-1133">Transmembrane helix</keyword>
<gene>
    <name evidence="10" type="ORF">BOCO_0740</name>
</gene>
<dbReference type="InterPro" id="IPR019756">
    <property type="entry name" value="Pept_S26A_signal_pept_1_Ser-AS"/>
</dbReference>
<comment type="caution">
    <text evidence="10">The sequence shown here is derived from an EMBL/GenBank/DDBJ whole genome shotgun (WGS) entry which is preliminary data.</text>
</comment>
<comment type="subcellular location">
    <subcellularLocation>
        <location evidence="2">Cell membrane</location>
        <topology evidence="2">Single-pass type II membrane protein</topology>
    </subcellularLocation>
    <subcellularLocation>
        <location evidence="8">Membrane</location>
        <topology evidence="8">Single-pass type II membrane protein</topology>
    </subcellularLocation>
</comment>
<dbReference type="InterPro" id="IPR019758">
    <property type="entry name" value="Pept_S26A_signal_pept_1_CS"/>
</dbReference>
<evidence type="ECO:0000256" key="8">
    <source>
        <dbReference type="RuleBase" id="RU362042"/>
    </source>
</evidence>
<feature type="active site" evidence="7">
    <location>
        <position position="137"/>
    </location>
</feature>
<feature type="active site" evidence="7">
    <location>
        <position position="88"/>
    </location>
</feature>
<dbReference type="InterPro" id="IPR019533">
    <property type="entry name" value="Peptidase_S26"/>
</dbReference>
<evidence type="ECO:0000259" key="9">
    <source>
        <dbReference type="Pfam" id="PF10502"/>
    </source>
</evidence>
<sequence>MGLDSDTTSSVLGLYLKNNRKRHKNQTHLSVPLWFTENRRKRHKGQSEPKQPLWFTILQEAVWVIICIIIVVLVRVFILGAYEIPSESMEPTLQVGDKLIASKLQPKVSGIHRGDIVIFHDPDHWLNNGPKDDYLIKRVVGVAGDRVQADGSGPVLINGKIIDESSYIMPESDSSQKKFDVLVREGYIFVMGDNRTNSADSRFHMSDMNGGQVPVDKVEAIADVKYWPLNRIGLVRRPDQVFNGL</sequence>
<dbReference type="InterPro" id="IPR000223">
    <property type="entry name" value="Pept_S26A_signal_pept_1"/>
</dbReference>
<evidence type="ECO:0000256" key="5">
    <source>
        <dbReference type="ARBA" id="ARBA00022670"/>
    </source>
</evidence>
<comment type="similarity">
    <text evidence="3 8">Belongs to the peptidase S26 family.</text>
</comment>
<protein>
    <recommendedName>
        <fullName evidence="4 8">Signal peptidase I</fullName>
        <ecNumber evidence="4 8">3.4.21.89</ecNumber>
    </recommendedName>
</protein>
<dbReference type="PANTHER" id="PTHR43390">
    <property type="entry name" value="SIGNAL PEPTIDASE I"/>
    <property type="match status" value="1"/>
</dbReference>
<feature type="transmembrane region" description="Helical" evidence="8">
    <location>
        <begin position="61"/>
        <end position="82"/>
    </location>
</feature>
<keyword evidence="5 8" id="KW-0645">Protease</keyword>
<dbReference type="PANTHER" id="PTHR43390:SF1">
    <property type="entry name" value="CHLOROPLAST PROCESSING PEPTIDASE"/>
    <property type="match status" value="1"/>
</dbReference>
<dbReference type="Proteomes" id="UP000216004">
    <property type="component" value="Unassembled WGS sequence"/>
</dbReference>
<proteinExistence type="inferred from homology"/>
<dbReference type="InterPro" id="IPR036286">
    <property type="entry name" value="LexA/Signal_pep-like_sf"/>
</dbReference>
<organism evidence="10 11">
    <name type="scientific">Bombiscardovia coagulans</name>
    <dbReference type="NCBI Taxonomy" id="686666"/>
    <lineage>
        <taxon>Bacteria</taxon>
        <taxon>Bacillati</taxon>
        <taxon>Actinomycetota</taxon>
        <taxon>Actinomycetes</taxon>
        <taxon>Bifidobacteriales</taxon>
        <taxon>Bifidobacteriaceae</taxon>
        <taxon>Bombiscardovia</taxon>
    </lineage>
</organism>
<dbReference type="EMBL" id="MWWS01000004">
    <property type="protein sequence ID" value="OZG50223.1"/>
    <property type="molecule type" value="Genomic_DNA"/>
</dbReference>
<keyword evidence="8" id="KW-0812">Transmembrane</keyword>
<evidence type="ECO:0000256" key="6">
    <source>
        <dbReference type="ARBA" id="ARBA00022801"/>
    </source>
</evidence>
<comment type="catalytic activity">
    <reaction evidence="1 8">
        <text>Cleavage of hydrophobic, N-terminal signal or leader sequences from secreted and periplasmic proteins.</text>
        <dbReference type="EC" id="3.4.21.89"/>
    </reaction>
</comment>
<evidence type="ECO:0000256" key="7">
    <source>
        <dbReference type="PIRSR" id="PIRSR600223-1"/>
    </source>
</evidence>
<dbReference type="Pfam" id="PF10502">
    <property type="entry name" value="Peptidase_S26"/>
    <property type="match status" value="1"/>
</dbReference>
<dbReference type="GO" id="GO:0005886">
    <property type="term" value="C:plasma membrane"/>
    <property type="evidence" value="ECO:0007669"/>
    <property type="project" value="UniProtKB-SubCell"/>
</dbReference>
<evidence type="ECO:0000256" key="1">
    <source>
        <dbReference type="ARBA" id="ARBA00000677"/>
    </source>
</evidence>